<gene>
    <name evidence="3" type="ORF">CQZ99_08175</name>
</gene>
<dbReference type="RefSeq" id="WP_105696210.1">
    <property type="nucleotide sequence ID" value="NZ_CP159260.1"/>
</dbReference>
<sequence>MTIATNTSPRPLPQSFAFSTQTAPNGDTHNTPANASNDTQAARPVSPQESALVESYVGVVERKAVGKIPGRVTVAPQTLLGQWLELYRAQLEHPVVQNWMREQKIDVKSVSVNPSTGTLSADVDGLKKSFSLTDGSGWRQISGPLLEAAKVLVPAADQNLQVRANSDSFDVSAKLVASFYGEKLPTNLSQARSQIRRPEQNKHFDPIASDDPQRPASKRSEHALALQKNNAARFYAAAPQKLGYEKLALDVARAMPDVRAEAKKWAEALILKLTGQHVDADQIYLNRFSASQSASSATGWEHMAEEPTVSLRLPDALLKNFSEHDGIPGELDRQAGLYKDGPGKSEQDGYGAHNQFPLAPSALMHESWKTDFQTQMTQKIDTFWSTHTDAYETAIKGEFAYQARRQLKTAEARSPAERALQAPEHQFTREDYRLLMGAVSNLPLDEHAPFSVEQLKAKAPVKGVVQAHALNIHGFTSNDIVRFSAADGGRQVLYIPGAEPAFLRFDSLEKLDQWVTDQTKHPKKREALVAHFPLAYRQDHEASFAARAARILIPAFGLAHIGDKTEGLDTLFDKIATGKLQGPAINDSHSKIEGDVFSTLAAASKERMASDADVVIKSNSEVTRDTWLNDITVAAGLLAKLAPLAAPVTGAAAITGLTELSLGAEKSSSGDTEAERKDGTAKAFDGVLNTLFAVTASGAVEDPFVPTDDPLLPPDEPLIDPIPEEAPRIERPQPLPEINRLRPIHAGNISQHAIPEGEQTLENAVRNAKGIYQTKDAITGADQWYIRYTDAGGVPQVYEIKSDFKLSNDYVQIVDPATGKTVLTVHSDGEGGWVRTAANGGVRWPWQRTPSPAASENLTSQFSDLFADMDAQAAKQAEKFDEHFKVDETKPYVVSTRGYEENHTLKRMLNISWEAAEGKVDIYPSEKAASTEYSTSAYSPNFILDLNRNDYTVIKASKGGDITLPLSAGGDSAEAIRQNRVRQFEQAIPDEELRARISEVAHQGSVYPANAELLNTLKEGYGAKAKNTAYFIDYDPLKNETQVRVVAKWYVNDLTGDNPREIPELEATTTRTFTIRESNEISGSTYTIDEFAPTHLEVSVPADLPQ</sequence>
<feature type="compositionally biased region" description="Polar residues" evidence="1">
    <location>
        <begin position="16"/>
        <end position="40"/>
    </location>
</feature>
<evidence type="ECO:0000259" key="2">
    <source>
        <dbReference type="Pfam" id="PF20178"/>
    </source>
</evidence>
<reference evidence="3 4" key="1">
    <citation type="submission" date="2017-09" db="EMBL/GenBank/DDBJ databases">
        <title>Genomic, metabolic, and phenotypic characteristics of bacterial isolates from the natural microbiome of the model nematode Caenorhabditis elegans.</title>
        <authorList>
            <person name="Zimmermann J."/>
            <person name="Obeng N."/>
            <person name="Yang W."/>
            <person name="Obeng O."/>
            <person name="Kissoyan K."/>
            <person name="Pees B."/>
            <person name="Dirksen P."/>
            <person name="Hoppner M."/>
            <person name="Franke A."/>
            <person name="Rosenstiel P."/>
            <person name="Leippe M."/>
            <person name="Dierking K."/>
            <person name="Kaleta C."/>
            <person name="Schulenburg H."/>
        </authorList>
    </citation>
    <scope>NUCLEOTIDE SEQUENCE [LARGE SCALE GENOMIC DNA]</scope>
    <source>
        <strain evidence="3 4">MYb117</strain>
    </source>
</reference>
<evidence type="ECO:0000256" key="1">
    <source>
        <dbReference type="SAM" id="MobiDB-lite"/>
    </source>
</evidence>
<name>A0A2S9EW36_9PSED</name>
<proteinExistence type="predicted"/>
<evidence type="ECO:0000313" key="4">
    <source>
        <dbReference type="Proteomes" id="UP000238045"/>
    </source>
</evidence>
<feature type="domain" description="Dermonecrotic toxin N-terminal" evidence="2">
    <location>
        <begin position="254"/>
        <end position="535"/>
    </location>
</feature>
<dbReference type="Proteomes" id="UP000238045">
    <property type="component" value="Unassembled WGS sequence"/>
</dbReference>
<dbReference type="EMBL" id="PCQL01000006">
    <property type="protein sequence ID" value="PRC20617.1"/>
    <property type="molecule type" value="Genomic_DNA"/>
</dbReference>
<comment type="caution">
    <text evidence="3">The sequence shown here is derived from an EMBL/GenBank/DDBJ whole genome shotgun (WGS) entry which is preliminary data.</text>
</comment>
<feature type="region of interest" description="Disordered" evidence="1">
    <location>
        <begin position="324"/>
        <end position="349"/>
    </location>
</feature>
<keyword evidence="4" id="KW-1185">Reference proteome</keyword>
<feature type="compositionally biased region" description="Basic and acidic residues" evidence="1">
    <location>
        <begin position="324"/>
        <end position="333"/>
    </location>
</feature>
<accession>A0A2S9EW36</accession>
<dbReference type="Pfam" id="PF20178">
    <property type="entry name" value="ToxA_N"/>
    <property type="match status" value="1"/>
</dbReference>
<dbReference type="InterPro" id="IPR046673">
    <property type="entry name" value="ToxA_N"/>
</dbReference>
<feature type="region of interest" description="Disordered" evidence="1">
    <location>
        <begin position="189"/>
        <end position="220"/>
    </location>
</feature>
<feature type="compositionally biased region" description="Basic and acidic residues" evidence="1">
    <location>
        <begin position="196"/>
        <end position="205"/>
    </location>
</feature>
<dbReference type="AlphaFoldDB" id="A0A2S9EW36"/>
<organism evidence="3 4">
    <name type="scientific">Pseudomonas poae</name>
    <dbReference type="NCBI Taxonomy" id="200451"/>
    <lineage>
        <taxon>Bacteria</taxon>
        <taxon>Pseudomonadati</taxon>
        <taxon>Pseudomonadota</taxon>
        <taxon>Gammaproteobacteria</taxon>
        <taxon>Pseudomonadales</taxon>
        <taxon>Pseudomonadaceae</taxon>
        <taxon>Pseudomonas</taxon>
    </lineage>
</organism>
<evidence type="ECO:0000313" key="3">
    <source>
        <dbReference type="EMBL" id="PRC20617.1"/>
    </source>
</evidence>
<protein>
    <recommendedName>
        <fullName evidence="2">Dermonecrotic toxin N-terminal domain-containing protein</fullName>
    </recommendedName>
</protein>
<feature type="region of interest" description="Disordered" evidence="1">
    <location>
        <begin position="1"/>
        <end position="48"/>
    </location>
</feature>